<dbReference type="RefSeq" id="WP_036802856.1">
    <property type="nucleotide sequence ID" value="NZ_CP051177.1"/>
</dbReference>
<sequence length="141" mass="15696">MSQVKEKPEINVYVRFCETDAGGHVSNTSYFFYMEEARSKFFREIGYTGTQKRGNIDFIIASTACDFLAQAYAGQTLLVKTTVEQIGSKSFKLVHELTESETGARIASGSAVIVCFDYAQQQTERIPAGLREALEEFLVPA</sequence>
<keyword evidence="4" id="KW-1185">Reference proteome</keyword>
<organism evidence="3 4">
    <name type="scientific">Planococcus glaciei</name>
    <dbReference type="NCBI Taxonomy" id="459472"/>
    <lineage>
        <taxon>Bacteria</taxon>
        <taxon>Bacillati</taxon>
        <taxon>Bacillota</taxon>
        <taxon>Bacilli</taxon>
        <taxon>Bacillales</taxon>
        <taxon>Caryophanaceae</taxon>
        <taxon>Planococcus</taxon>
    </lineage>
</organism>
<comment type="similarity">
    <text evidence="1">Belongs to the 4-hydroxybenzoyl-CoA thioesterase family.</text>
</comment>
<dbReference type="InterPro" id="IPR029069">
    <property type="entry name" value="HotDog_dom_sf"/>
</dbReference>
<protein>
    <submittedName>
        <fullName evidence="3">Acyl-CoA thioesterase</fullName>
    </submittedName>
</protein>
<reference evidence="4" key="1">
    <citation type="submission" date="2020-06" db="EMBL/GenBank/DDBJ databases">
        <title>Isolation of Planomicrobium glaciei.</title>
        <authorList>
            <person name="Malisova L."/>
            <person name="Safrankova R."/>
            <person name="Jakubu V."/>
            <person name="Spanelova P."/>
        </authorList>
    </citation>
    <scope>NUCLEOTIDE SEQUENCE [LARGE SCALE GENOMIC DNA]</scope>
    <source>
        <strain evidence="4">NRL-ATB46093</strain>
    </source>
</reference>
<evidence type="ECO:0000256" key="2">
    <source>
        <dbReference type="ARBA" id="ARBA00022801"/>
    </source>
</evidence>
<evidence type="ECO:0000313" key="4">
    <source>
        <dbReference type="Proteomes" id="UP000509222"/>
    </source>
</evidence>
<dbReference type="Gene3D" id="3.10.129.10">
    <property type="entry name" value="Hotdog Thioesterase"/>
    <property type="match status" value="1"/>
</dbReference>
<name>A0A7H8Q9A7_9BACL</name>
<dbReference type="PANTHER" id="PTHR31793">
    <property type="entry name" value="4-HYDROXYBENZOYL-COA THIOESTERASE FAMILY MEMBER"/>
    <property type="match status" value="1"/>
</dbReference>
<dbReference type="InterPro" id="IPR006684">
    <property type="entry name" value="YbgC/YbaW"/>
</dbReference>
<dbReference type="Pfam" id="PF13279">
    <property type="entry name" value="4HBT_2"/>
    <property type="match status" value="1"/>
</dbReference>
<proteinExistence type="inferred from homology"/>
<dbReference type="EMBL" id="CP051177">
    <property type="protein sequence ID" value="QKX50606.1"/>
    <property type="molecule type" value="Genomic_DNA"/>
</dbReference>
<dbReference type="GO" id="GO:0047617">
    <property type="term" value="F:fatty acyl-CoA hydrolase activity"/>
    <property type="evidence" value="ECO:0007669"/>
    <property type="project" value="TreeGrafter"/>
</dbReference>
<dbReference type="PANTHER" id="PTHR31793:SF27">
    <property type="entry name" value="NOVEL THIOESTERASE SUPERFAMILY DOMAIN AND SAPOSIN A-TYPE DOMAIN CONTAINING PROTEIN (0610012H03RIK)"/>
    <property type="match status" value="1"/>
</dbReference>
<dbReference type="AlphaFoldDB" id="A0A7H8Q9A7"/>
<gene>
    <name evidence="3" type="ORF">HF394_08450</name>
</gene>
<dbReference type="CDD" id="cd00586">
    <property type="entry name" value="4HBT"/>
    <property type="match status" value="1"/>
</dbReference>
<dbReference type="PIRSF" id="PIRSF003230">
    <property type="entry name" value="YbgC"/>
    <property type="match status" value="1"/>
</dbReference>
<evidence type="ECO:0000313" key="3">
    <source>
        <dbReference type="EMBL" id="QKX50606.1"/>
    </source>
</evidence>
<dbReference type="Proteomes" id="UP000509222">
    <property type="component" value="Chromosome"/>
</dbReference>
<dbReference type="InterPro" id="IPR050563">
    <property type="entry name" value="4-hydroxybenzoyl-CoA_TE"/>
</dbReference>
<accession>A0A7H8Q9A7</accession>
<keyword evidence="2" id="KW-0378">Hydrolase</keyword>
<dbReference type="SUPFAM" id="SSF54637">
    <property type="entry name" value="Thioesterase/thiol ester dehydrase-isomerase"/>
    <property type="match status" value="1"/>
</dbReference>
<evidence type="ECO:0000256" key="1">
    <source>
        <dbReference type="ARBA" id="ARBA00005953"/>
    </source>
</evidence>